<organism evidence="1 2">
    <name type="scientific">Tritonibacter aquimaris</name>
    <dbReference type="NCBI Taxonomy" id="2663379"/>
    <lineage>
        <taxon>Bacteria</taxon>
        <taxon>Pseudomonadati</taxon>
        <taxon>Pseudomonadota</taxon>
        <taxon>Alphaproteobacteria</taxon>
        <taxon>Rhodobacterales</taxon>
        <taxon>Paracoccaceae</taxon>
        <taxon>Tritonibacter</taxon>
    </lineage>
</organism>
<keyword evidence="2" id="KW-1185">Reference proteome</keyword>
<evidence type="ECO:0000313" key="2">
    <source>
        <dbReference type="Proteomes" id="UP000436694"/>
    </source>
</evidence>
<dbReference type="EMBL" id="WIXK01000014">
    <property type="protein sequence ID" value="MQY44361.1"/>
    <property type="molecule type" value="Genomic_DNA"/>
</dbReference>
<sequence>MCSTIPRSLVELQEYARFHYEGLQNAALLLAGPFALKRVQSLLDDILSSRTITRRLQVGIVDIHKLLSLYHAHDPDRIEAAYFAEIDFCDPFIEDICLLTEALTDILYRLELDPGQPLADYLMVA</sequence>
<name>A0A844B2Q7_9RHOB</name>
<dbReference type="Proteomes" id="UP000436694">
    <property type="component" value="Unassembled WGS sequence"/>
</dbReference>
<dbReference type="RefSeq" id="WP_153549254.1">
    <property type="nucleotide sequence ID" value="NZ_WIXK01000014.1"/>
</dbReference>
<gene>
    <name evidence="1" type="ORF">GG681_17080</name>
</gene>
<comment type="caution">
    <text evidence="1">The sequence shown here is derived from an EMBL/GenBank/DDBJ whole genome shotgun (WGS) entry which is preliminary data.</text>
</comment>
<reference evidence="1 2" key="1">
    <citation type="submission" date="2019-10" db="EMBL/GenBank/DDBJ databases">
        <title>Epibacterium sp. nov., isolated from seawater.</title>
        <authorList>
            <person name="Zhang X."/>
            <person name="Li N."/>
        </authorList>
    </citation>
    <scope>NUCLEOTIDE SEQUENCE [LARGE SCALE GENOMIC DNA]</scope>
    <source>
        <strain evidence="1 2">SM1969</strain>
    </source>
</reference>
<protein>
    <submittedName>
        <fullName evidence="1">Uncharacterized protein</fullName>
    </submittedName>
</protein>
<dbReference type="AlphaFoldDB" id="A0A844B2Q7"/>
<proteinExistence type="predicted"/>
<accession>A0A844B2Q7</accession>
<evidence type="ECO:0000313" key="1">
    <source>
        <dbReference type="EMBL" id="MQY44361.1"/>
    </source>
</evidence>